<dbReference type="InterPro" id="IPR035948">
    <property type="entry name" value="YwqG-like_sf"/>
</dbReference>
<dbReference type="Pfam" id="PF09234">
    <property type="entry name" value="DUF1963"/>
    <property type="match status" value="1"/>
</dbReference>
<dbReference type="RefSeq" id="WP_066463458.1">
    <property type="nucleotide sequence ID" value="NZ_MATO01000029.1"/>
</dbReference>
<evidence type="ECO:0000313" key="1">
    <source>
        <dbReference type="EMBL" id="OCS91353.1"/>
    </source>
</evidence>
<proteinExistence type="predicted"/>
<accession>A0A1C0YW09</accession>
<dbReference type="Gene3D" id="2.30.320.10">
    <property type="entry name" value="YwqG-like"/>
    <property type="match status" value="1"/>
</dbReference>
<dbReference type="AlphaFoldDB" id="A0A1C0YW09"/>
<reference evidence="1 2" key="1">
    <citation type="submission" date="2016-07" db="EMBL/GenBank/DDBJ databases">
        <title>Caryophanon latum genome sequencing.</title>
        <authorList>
            <person name="Verma A."/>
            <person name="Pal Y."/>
            <person name="Krishnamurthi S."/>
        </authorList>
    </citation>
    <scope>NUCLEOTIDE SEQUENCE [LARGE SCALE GENOMIC DNA]</scope>
    <source>
        <strain evidence="1 2">DSM 14151</strain>
    </source>
</reference>
<dbReference type="Proteomes" id="UP000093482">
    <property type="component" value="Unassembled WGS sequence"/>
</dbReference>
<dbReference type="InterPro" id="IPR015315">
    <property type="entry name" value="DUF1963"/>
</dbReference>
<keyword evidence="2" id="KW-1185">Reference proteome</keyword>
<dbReference type="SUPFAM" id="SSF103032">
    <property type="entry name" value="Hypothetical protein YwqG"/>
    <property type="match status" value="1"/>
</dbReference>
<name>A0A1C0YW09_9BACL</name>
<dbReference type="OrthoDB" id="57088at2"/>
<sequence length="257" mass="30118">MTGKLMLPQAFEPARAFFEQSVQPYIHITLQKDESISRTDSKLFGVPYFPLNMPFPTNKDNRPLKLLAQLNFAQMPNFSYFPTTGILQFFIDPYDDIHGMDFDDGTNQAGFRVIYHEAVEQMMAEQELPTYDESELMMPGVQEVKMHFTQKTQPISLEDFRAQHLPNEVAEQYDAWDDYIKLHYNEPLHQVGGYSFFTQTDPREYEYSDYTVMLLQIDSQMDLDLLWGDVGIANFFVTEEQLKNRDFSRVLYNWDCG</sequence>
<evidence type="ECO:0008006" key="3">
    <source>
        <dbReference type="Google" id="ProtNLM"/>
    </source>
</evidence>
<organism evidence="1 2">
    <name type="scientific">Caryophanon latum</name>
    <dbReference type="NCBI Taxonomy" id="33977"/>
    <lineage>
        <taxon>Bacteria</taxon>
        <taxon>Bacillati</taxon>
        <taxon>Bacillota</taxon>
        <taxon>Bacilli</taxon>
        <taxon>Bacillales</taxon>
        <taxon>Caryophanaceae</taxon>
        <taxon>Caryophanon</taxon>
    </lineage>
</organism>
<protein>
    <recommendedName>
        <fullName evidence="3">Cytoplasmic protein</fullName>
    </recommendedName>
</protein>
<gene>
    <name evidence="1" type="ORF">A6K76_09240</name>
</gene>
<dbReference type="PANTHER" id="PTHR36436">
    <property type="entry name" value="SLL5081 PROTEIN"/>
    <property type="match status" value="1"/>
</dbReference>
<evidence type="ECO:0000313" key="2">
    <source>
        <dbReference type="Proteomes" id="UP000093482"/>
    </source>
</evidence>
<comment type="caution">
    <text evidence="1">The sequence shown here is derived from an EMBL/GenBank/DDBJ whole genome shotgun (WGS) entry which is preliminary data.</text>
</comment>
<dbReference type="EMBL" id="MATO01000029">
    <property type="protein sequence ID" value="OCS91353.1"/>
    <property type="molecule type" value="Genomic_DNA"/>
</dbReference>
<dbReference type="PANTHER" id="PTHR36436:SF6">
    <property type="entry name" value="SLL5081 PROTEIN"/>
    <property type="match status" value="1"/>
</dbReference>